<evidence type="ECO:0000313" key="1">
    <source>
        <dbReference type="EMBL" id="OIT29348.1"/>
    </source>
</evidence>
<accession>A0A314KJG5</accession>
<dbReference type="AlphaFoldDB" id="A0A314KJG5"/>
<dbReference type="PANTHER" id="PTHR35218:SF7">
    <property type="entry name" value="ENDONUCLEASE_EXONUCLEASE_PHOSPHATASE"/>
    <property type="match status" value="1"/>
</dbReference>
<name>A0A314KJG5_NICAT</name>
<comment type="caution">
    <text evidence="1">The sequence shown here is derived from an EMBL/GenBank/DDBJ whole genome shotgun (WGS) entry which is preliminary data.</text>
</comment>
<feature type="non-terminal residue" evidence="1">
    <location>
        <position position="1"/>
    </location>
</feature>
<sequence>TLTLTPLQSAEKRILVKGHHNIKEMTINLRACLADIPEKYTILFLAVVSPIPLVEEEQILLRQETTETDLTMALPPYLYKEEPLHPLATPLAISMTSGGSSTIPSINQMKILLWNCRKVANPTFIRNIKAILSCNNPSILALTEIKLYEHESLTEELGFSGILQARVDGYSGGTVLLWKSEEVTVDPLVASNQELHAIVQVIPSSP</sequence>
<reference evidence="1" key="1">
    <citation type="submission" date="2016-11" db="EMBL/GenBank/DDBJ databases">
        <title>The genome of Nicotiana attenuata.</title>
        <authorList>
            <person name="Xu S."/>
            <person name="Brockmoeller T."/>
            <person name="Gaquerel E."/>
            <person name="Navarro A."/>
            <person name="Kuhl H."/>
            <person name="Gase K."/>
            <person name="Ling Z."/>
            <person name="Zhou W."/>
            <person name="Kreitzer C."/>
            <person name="Stanke M."/>
            <person name="Tang H."/>
            <person name="Lyons E."/>
            <person name="Pandey P."/>
            <person name="Pandey S.P."/>
            <person name="Timmermann B."/>
            <person name="Baldwin I.T."/>
        </authorList>
    </citation>
    <scope>NUCLEOTIDE SEQUENCE [LARGE SCALE GENOMIC DNA]</scope>
    <source>
        <strain evidence="1">UT</strain>
    </source>
</reference>
<dbReference type="SUPFAM" id="SSF56219">
    <property type="entry name" value="DNase I-like"/>
    <property type="match status" value="1"/>
</dbReference>
<evidence type="ECO:0008006" key="3">
    <source>
        <dbReference type="Google" id="ProtNLM"/>
    </source>
</evidence>
<dbReference type="InterPro" id="IPR036691">
    <property type="entry name" value="Endo/exonu/phosph_ase_sf"/>
</dbReference>
<keyword evidence="2" id="KW-1185">Reference proteome</keyword>
<feature type="non-terminal residue" evidence="1">
    <location>
        <position position="206"/>
    </location>
</feature>
<protein>
    <recommendedName>
        <fullName evidence="3">Endonuclease/exonuclease/phosphatase domain-containing protein</fullName>
    </recommendedName>
</protein>
<dbReference type="PANTHER" id="PTHR35218">
    <property type="entry name" value="RNASE H DOMAIN-CONTAINING PROTEIN"/>
    <property type="match status" value="1"/>
</dbReference>
<dbReference type="Gramene" id="OIT29348">
    <property type="protein sequence ID" value="OIT29348"/>
    <property type="gene ID" value="A4A49_55687"/>
</dbReference>
<evidence type="ECO:0000313" key="2">
    <source>
        <dbReference type="Proteomes" id="UP000187609"/>
    </source>
</evidence>
<organism evidence="1 2">
    <name type="scientific">Nicotiana attenuata</name>
    <name type="common">Coyote tobacco</name>
    <dbReference type="NCBI Taxonomy" id="49451"/>
    <lineage>
        <taxon>Eukaryota</taxon>
        <taxon>Viridiplantae</taxon>
        <taxon>Streptophyta</taxon>
        <taxon>Embryophyta</taxon>
        <taxon>Tracheophyta</taxon>
        <taxon>Spermatophyta</taxon>
        <taxon>Magnoliopsida</taxon>
        <taxon>eudicotyledons</taxon>
        <taxon>Gunneridae</taxon>
        <taxon>Pentapetalae</taxon>
        <taxon>asterids</taxon>
        <taxon>lamiids</taxon>
        <taxon>Solanales</taxon>
        <taxon>Solanaceae</taxon>
        <taxon>Nicotianoideae</taxon>
        <taxon>Nicotianeae</taxon>
        <taxon>Nicotiana</taxon>
    </lineage>
</organism>
<gene>
    <name evidence="1" type="ORF">A4A49_55687</name>
</gene>
<dbReference type="EMBL" id="MJEQ01001807">
    <property type="protein sequence ID" value="OIT29348.1"/>
    <property type="molecule type" value="Genomic_DNA"/>
</dbReference>
<proteinExistence type="predicted"/>
<dbReference type="Proteomes" id="UP000187609">
    <property type="component" value="Unassembled WGS sequence"/>
</dbReference>
<dbReference type="Gene3D" id="3.60.10.10">
    <property type="entry name" value="Endonuclease/exonuclease/phosphatase"/>
    <property type="match status" value="1"/>
</dbReference>